<evidence type="ECO:0000313" key="3">
    <source>
        <dbReference type="Proteomes" id="UP000247409"/>
    </source>
</evidence>
<accession>A0A2V3J5I8</accession>
<dbReference type="Proteomes" id="UP000247409">
    <property type="component" value="Unassembled WGS sequence"/>
</dbReference>
<name>A0A2V3J5I8_9FLOR</name>
<evidence type="ECO:0000313" key="2">
    <source>
        <dbReference type="EMBL" id="PXF49573.1"/>
    </source>
</evidence>
<feature type="region of interest" description="Disordered" evidence="1">
    <location>
        <begin position="177"/>
        <end position="250"/>
    </location>
</feature>
<evidence type="ECO:0000256" key="1">
    <source>
        <dbReference type="SAM" id="MobiDB-lite"/>
    </source>
</evidence>
<comment type="caution">
    <text evidence="2">The sequence shown here is derived from an EMBL/GenBank/DDBJ whole genome shotgun (WGS) entry which is preliminary data.</text>
</comment>
<proteinExistence type="predicted"/>
<sequence>MGEEAQYGYVVETPEVLTHATSMAPTSGQRPPVPPSNTALVPRRGPFQPIGLVSNPMGGGEPVTALEVTDTRMRIQPLCVTRFNRPGLRSIQETLTVLEALIPRHATYAETFNQLGGFWTNFQAELYRAVTHHVGELSDLLRGASSTKDPLLGTLVGPLLASGVRYPVGNVLMPAPSTSATGRSATVPPTYPGAPPTTLGSNPNGSRRAGPAGNWGYGSAGAPPSSSHPSRTTVGPAGGPNVTPIMEDFP</sequence>
<feature type="compositionally biased region" description="Low complexity" evidence="1">
    <location>
        <begin position="220"/>
        <end position="230"/>
    </location>
</feature>
<reference evidence="2 3" key="1">
    <citation type="journal article" date="2018" name="Mol. Biol. Evol.">
        <title>Analysis of the draft genome of the red seaweed Gracilariopsis chorda provides insights into genome size evolution in Rhodophyta.</title>
        <authorList>
            <person name="Lee J."/>
            <person name="Yang E.C."/>
            <person name="Graf L."/>
            <person name="Yang J.H."/>
            <person name="Qiu H."/>
            <person name="Zel Zion U."/>
            <person name="Chan C.X."/>
            <person name="Stephens T.G."/>
            <person name="Weber A.P.M."/>
            <person name="Boo G.H."/>
            <person name="Boo S.M."/>
            <person name="Kim K.M."/>
            <person name="Shin Y."/>
            <person name="Jung M."/>
            <person name="Lee S.J."/>
            <person name="Yim H.S."/>
            <person name="Lee J.H."/>
            <person name="Bhattacharya D."/>
            <person name="Yoon H.S."/>
        </authorList>
    </citation>
    <scope>NUCLEOTIDE SEQUENCE [LARGE SCALE GENOMIC DNA]</scope>
    <source>
        <strain evidence="2 3">SKKU-2015</strain>
        <tissue evidence="2">Whole body</tissue>
    </source>
</reference>
<dbReference type="EMBL" id="NBIV01000004">
    <property type="protein sequence ID" value="PXF49573.1"/>
    <property type="molecule type" value="Genomic_DNA"/>
</dbReference>
<organism evidence="2 3">
    <name type="scientific">Gracilariopsis chorda</name>
    <dbReference type="NCBI Taxonomy" id="448386"/>
    <lineage>
        <taxon>Eukaryota</taxon>
        <taxon>Rhodophyta</taxon>
        <taxon>Florideophyceae</taxon>
        <taxon>Rhodymeniophycidae</taxon>
        <taxon>Gracilariales</taxon>
        <taxon>Gracilariaceae</taxon>
        <taxon>Gracilariopsis</taxon>
    </lineage>
</organism>
<keyword evidence="3" id="KW-1185">Reference proteome</keyword>
<dbReference type="AlphaFoldDB" id="A0A2V3J5I8"/>
<protein>
    <submittedName>
        <fullName evidence="2">Uncharacterized protein</fullName>
    </submittedName>
</protein>
<gene>
    <name evidence="2" type="ORF">BWQ96_00643</name>
</gene>